<proteinExistence type="predicted"/>
<protein>
    <submittedName>
        <fullName evidence="1">Uncharacterized protein</fullName>
    </submittedName>
</protein>
<name>A0A2I6PFN8_9CAUD</name>
<evidence type="ECO:0000313" key="1">
    <source>
        <dbReference type="EMBL" id="AUM58555.1"/>
    </source>
</evidence>
<gene>
    <name evidence="1" type="ORF">phiP43_197</name>
</gene>
<dbReference type="EMBL" id="MG696114">
    <property type="protein sequence ID" value="AUM58555.1"/>
    <property type="molecule type" value="Genomic_DNA"/>
</dbReference>
<evidence type="ECO:0000313" key="2">
    <source>
        <dbReference type="Proteomes" id="UP000240538"/>
    </source>
</evidence>
<organism evidence="1 2">
    <name type="scientific">Proteus phage phiP4-3</name>
    <dbReference type="NCBI Taxonomy" id="2065203"/>
    <lineage>
        <taxon>Viruses</taxon>
        <taxon>Duplodnaviria</taxon>
        <taxon>Heunggongvirae</taxon>
        <taxon>Uroviricota</taxon>
        <taxon>Caudoviricetes</taxon>
        <taxon>Pantevenvirales</taxon>
        <taxon>Straboviridae</taxon>
        <taxon>Bragavirus</taxon>
        <taxon>Bragavirus p43</taxon>
    </lineage>
</organism>
<keyword evidence="2" id="KW-1185">Reference proteome</keyword>
<reference evidence="1 2" key="1">
    <citation type="submission" date="2017-12" db="EMBL/GenBank/DDBJ databases">
        <title>Complete genome sequence and characterization of bacteriophage phiP4-3 infecting Proteus pennea.</title>
        <authorList>
            <person name="He Y."/>
            <person name="Yang H."/>
        </authorList>
    </citation>
    <scope>NUCLEOTIDE SEQUENCE [LARGE SCALE GENOMIC DNA]</scope>
</reference>
<accession>A0A2I6PFN8</accession>
<sequence>MSLQLQRTFISNIAKYPPIQLFGGLVNPSAKQKKAEKRITELCEDLYAFNNPVLSDCKTAFFNLQITDNLITSGTPVKDEYISEVIGTCIFHYKKVIPLLDELFKKDQQLTEYYKEWKVKYQDISKEALDYLFGYVSDKEKAKRIYNDTINSLQEQE</sequence>
<dbReference type="Proteomes" id="UP000240538">
    <property type="component" value="Segment"/>
</dbReference>